<dbReference type="EMBL" id="BMZE01000002">
    <property type="protein sequence ID" value="GHA24182.1"/>
    <property type="molecule type" value="Genomic_DNA"/>
</dbReference>
<reference evidence="7" key="1">
    <citation type="journal article" date="2014" name="Int. J. Syst. Evol. Microbiol.">
        <title>Complete genome sequence of Corynebacterium casei LMG S-19264T (=DSM 44701T), isolated from a smear-ripened cheese.</title>
        <authorList>
            <consortium name="US DOE Joint Genome Institute (JGI-PGF)"/>
            <person name="Walter F."/>
            <person name="Albersmeier A."/>
            <person name="Kalinowski J."/>
            <person name="Ruckert C."/>
        </authorList>
    </citation>
    <scope>NUCLEOTIDE SEQUENCE</scope>
    <source>
        <strain evidence="7">KCTC 32437</strain>
    </source>
</reference>
<keyword evidence="3" id="KW-0201">Cytochrome c-type biogenesis</keyword>
<accession>A0A918VUB0</accession>
<comment type="subcellular location">
    <subcellularLocation>
        <location evidence="1">Cell envelope</location>
    </subcellularLocation>
</comment>
<dbReference type="Gene3D" id="3.40.30.10">
    <property type="entry name" value="Glutaredoxin"/>
    <property type="match status" value="1"/>
</dbReference>
<evidence type="ECO:0000256" key="5">
    <source>
        <dbReference type="ARBA" id="ARBA00023284"/>
    </source>
</evidence>
<evidence type="ECO:0000313" key="7">
    <source>
        <dbReference type="EMBL" id="GHA24182.1"/>
    </source>
</evidence>
<evidence type="ECO:0000256" key="3">
    <source>
        <dbReference type="ARBA" id="ARBA00022748"/>
    </source>
</evidence>
<dbReference type="InterPro" id="IPR004799">
    <property type="entry name" value="Periplasmic_diS_OxRdtase_DsbE"/>
</dbReference>
<dbReference type="RefSeq" id="WP_189425524.1">
    <property type="nucleotide sequence ID" value="NZ_BMZE01000002.1"/>
</dbReference>
<dbReference type="NCBIfam" id="TIGR00385">
    <property type="entry name" value="dsbE"/>
    <property type="match status" value="1"/>
</dbReference>
<name>A0A918VUB0_9HYPH</name>
<feature type="domain" description="Thioredoxin" evidence="6">
    <location>
        <begin position="34"/>
        <end position="174"/>
    </location>
</feature>
<evidence type="ECO:0000256" key="4">
    <source>
        <dbReference type="ARBA" id="ARBA00023157"/>
    </source>
</evidence>
<dbReference type="AlphaFoldDB" id="A0A918VUB0"/>
<dbReference type="PROSITE" id="PS00194">
    <property type="entry name" value="THIOREDOXIN_1"/>
    <property type="match status" value="1"/>
</dbReference>
<dbReference type="InterPro" id="IPR017937">
    <property type="entry name" value="Thioredoxin_CS"/>
</dbReference>
<organism evidence="7 8">
    <name type="scientific">Devosia pacifica</name>
    <dbReference type="NCBI Taxonomy" id="1335967"/>
    <lineage>
        <taxon>Bacteria</taxon>
        <taxon>Pseudomonadati</taxon>
        <taxon>Pseudomonadota</taxon>
        <taxon>Alphaproteobacteria</taxon>
        <taxon>Hyphomicrobiales</taxon>
        <taxon>Devosiaceae</taxon>
        <taxon>Devosia</taxon>
    </lineage>
</organism>
<protein>
    <submittedName>
        <fullName evidence="7">Thiol:disulfide interchange protein</fullName>
    </submittedName>
</protein>
<dbReference type="GO" id="GO:0017004">
    <property type="term" value="P:cytochrome complex assembly"/>
    <property type="evidence" value="ECO:0007669"/>
    <property type="project" value="UniProtKB-KW"/>
</dbReference>
<dbReference type="Proteomes" id="UP000646579">
    <property type="component" value="Unassembled WGS sequence"/>
</dbReference>
<dbReference type="InterPro" id="IPR013740">
    <property type="entry name" value="Redoxin"/>
</dbReference>
<dbReference type="GO" id="GO:0030288">
    <property type="term" value="C:outer membrane-bounded periplasmic space"/>
    <property type="evidence" value="ECO:0007669"/>
    <property type="project" value="InterPro"/>
</dbReference>
<dbReference type="GO" id="GO:0015036">
    <property type="term" value="F:disulfide oxidoreductase activity"/>
    <property type="evidence" value="ECO:0007669"/>
    <property type="project" value="InterPro"/>
</dbReference>
<dbReference type="InterPro" id="IPR050553">
    <property type="entry name" value="Thioredoxin_ResA/DsbE_sf"/>
</dbReference>
<dbReference type="InterPro" id="IPR013766">
    <property type="entry name" value="Thioredoxin_domain"/>
</dbReference>
<dbReference type="PANTHER" id="PTHR42852:SF6">
    <property type="entry name" value="THIOL:DISULFIDE INTERCHANGE PROTEIN DSBE"/>
    <property type="match status" value="1"/>
</dbReference>
<dbReference type="SUPFAM" id="SSF52833">
    <property type="entry name" value="Thioredoxin-like"/>
    <property type="match status" value="1"/>
</dbReference>
<dbReference type="Pfam" id="PF08534">
    <property type="entry name" value="Redoxin"/>
    <property type="match status" value="1"/>
</dbReference>
<proteinExistence type="inferred from homology"/>
<evidence type="ECO:0000313" key="8">
    <source>
        <dbReference type="Proteomes" id="UP000646579"/>
    </source>
</evidence>
<sequence>MRLLLVLLPLVVLSALVGVFALSLDRDPGLVRSVLIDKPAPAFSLAAVEGLAVPGFSGEDLEGQVSVVNVFASWCVPCRAEHPLLERLKAETGVMLFGLNHNDTPDNATAFLDELGNPYDAVGADRDRRVSIDWGVYGVPETFVVNADGIITFKHVGPITERSLREEVLPAIAAAGGETS</sequence>
<dbReference type="CDD" id="cd03010">
    <property type="entry name" value="TlpA_like_DsbE"/>
    <property type="match status" value="1"/>
</dbReference>
<gene>
    <name evidence="7" type="ORF">GCM10007989_19800</name>
</gene>
<keyword evidence="4" id="KW-1015">Disulfide bond</keyword>
<evidence type="ECO:0000259" key="6">
    <source>
        <dbReference type="PROSITE" id="PS51352"/>
    </source>
</evidence>
<dbReference type="PANTHER" id="PTHR42852">
    <property type="entry name" value="THIOL:DISULFIDE INTERCHANGE PROTEIN DSBE"/>
    <property type="match status" value="1"/>
</dbReference>
<keyword evidence="8" id="KW-1185">Reference proteome</keyword>
<evidence type="ECO:0000256" key="1">
    <source>
        <dbReference type="ARBA" id="ARBA00004196"/>
    </source>
</evidence>
<comment type="caution">
    <text evidence="7">The sequence shown here is derived from an EMBL/GenBank/DDBJ whole genome shotgun (WGS) entry which is preliminary data.</text>
</comment>
<keyword evidence="5" id="KW-0676">Redox-active center</keyword>
<evidence type="ECO:0000256" key="2">
    <source>
        <dbReference type="ARBA" id="ARBA00007758"/>
    </source>
</evidence>
<dbReference type="InterPro" id="IPR036249">
    <property type="entry name" value="Thioredoxin-like_sf"/>
</dbReference>
<comment type="similarity">
    <text evidence="2">Belongs to the thioredoxin family. DsbE subfamily.</text>
</comment>
<dbReference type="PROSITE" id="PS51352">
    <property type="entry name" value="THIOREDOXIN_2"/>
    <property type="match status" value="1"/>
</dbReference>
<reference evidence="7" key="2">
    <citation type="submission" date="2020-09" db="EMBL/GenBank/DDBJ databases">
        <authorList>
            <person name="Sun Q."/>
            <person name="Kim S."/>
        </authorList>
    </citation>
    <scope>NUCLEOTIDE SEQUENCE</scope>
    <source>
        <strain evidence="7">KCTC 32437</strain>
    </source>
</reference>